<feature type="non-terminal residue" evidence="2">
    <location>
        <position position="1"/>
    </location>
</feature>
<evidence type="ECO:0000313" key="3">
    <source>
        <dbReference type="Proteomes" id="UP001162483"/>
    </source>
</evidence>
<organism evidence="2 3">
    <name type="scientific">Staurois parvus</name>
    <dbReference type="NCBI Taxonomy" id="386267"/>
    <lineage>
        <taxon>Eukaryota</taxon>
        <taxon>Metazoa</taxon>
        <taxon>Chordata</taxon>
        <taxon>Craniata</taxon>
        <taxon>Vertebrata</taxon>
        <taxon>Euteleostomi</taxon>
        <taxon>Amphibia</taxon>
        <taxon>Batrachia</taxon>
        <taxon>Anura</taxon>
        <taxon>Neobatrachia</taxon>
        <taxon>Ranoidea</taxon>
        <taxon>Ranidae</taxon>
        <taxon>Staurois</taxon>
    </lineage>
</organism>
<comment type="caution">
    <text evidence="2">The sequence shown here is derived from an EMBL/GenBank/DDBJ whole genome shotgun (WGS) entry which is preliminary data.</text>
</comment>
<feature type="compositionally biased region" description="Polar residues" evidence="1">
    <location>
        <begin position="40"/>
        <end position="49"/>
    </location>
</feature>
<accession>A0ABN9FK86</accession>
<feature type="compositionally biased region" description="Gly residues" evidence="1">
    <location>
        <begin position="93"/>
        <end position="102"/>
    </location>
</feature>
<keyword evidence="3" id="KW-1185">Reference proteome</keyword>
<dbReference type="EMBL" id="CATNWA010017029">
    <property type="protein sequence ID" value="CAI9597440.1"/>
    <property type="molecule type" value="Genomic_DNA"/>
</dbReference>
<feature type="non-terminal residue" evidence="2">
    <location>
        <position position="102"/>
    </location>
</feature>
<name>A0ABN9FK86_9NEOB</name>
<evidence type="ECO:0000256" key="1">
    <source>
        <dbReference type="SAM" id="MobiDB-lite"/>
    </source>
</evidence>
<evidence type="ECO:0000313" key="2">
    <source>
        <dbReference type="EMBL" id="CAI9597440.1"/>
    </source>
</evidence>
<proteinExistence type="predicted"/>
<feature type="region of interest" description="Disordered" evidence="1">
    <location>
        <begin position="37"/>
        <end position="102"/>
    </location>
</feature>
<gene>
    <name evidence="2" type="ORF">SPARVUS_LOCUS12255279</name>
</gene>
<reference evidence="2" key="1">
    <citation type="submission" date="2023-05" db="EMBL/GenBank/DDBJ databases">
        <authorList>
            <person name="Stuckert A."/>
        </authorList>
    </citation>
    <scope>NUCLEOTIDE SEQUENCE</scope>
</reference>
<dbReference type="Proteomes" id="UP001162483">
    <property type="component" value="Unassembled WGS sequence"/>
</dbReference>
<sequence>NLLAPAEHKCAASQRLGLDAEWLHICVLLEEDICAESTRPARSQHTSPVRTERSRSPLAIGTFSDHVTAETANHGSHMTLKPHPPPVFLKLKGPGGASAKGL</sequence>
<protein>
    <submittedName>
        <fullName evidence="2">Uncharacterized protein</fullName>
    </submittedName>
</protein>